<comment type="pathway">
    <text evidence="2">Secondary metabolite biosynthesis.</text>
</comment>
<protein>
    <submittedName>
        <fullName evidence="11">O-methylsterigmatocystin oxidoreductase</fullName>
    </submittedName>
</protein>
<dbReference type="OrthoDB" id="2789670at2759"/>
<dbReference type="InterPro" id="IPR050364">
    <property type="entry name" value="Cytochrome_P450_fung"/>
</dbReference>
<dbReference type="PROSITE" id="PS00086">
    <property type="entry name" value="CYTOCHROME_P450"/>
    <property type="match status" value="1"/>
</dbReference>
<dbReference type="InterPro" id="IPR001128">
    <property type="entry name" value="Cyt_P450"/>
</dbReference>
<evidence type="ECO:0000256" key="10">
    <source>
        <dbReference type="RuleBase" id="RU000461"/>
    </source>
</evidence>
<evidence type="ECO:0000256" key="6">
    <source>
        <dbReference type="ARBA" id="ARBA00023002"/>
    </source>
</evidence>
<dbReference type="Proteomes" id="UP000059188">
    <property type="component" value="Unassembled WGS sequence"/>
</dbReference>
<dbReference type="Pfam" id="PF00067">
    <property type="entry name" value="p450"/>
    <property type="match status" value="1"/>
</dbReference>
<keyword evidence="8 10" id="KW-0503">Monooxygenase</keyword>
<gene>
    <name evidence="11" type="ORF">RSOLAG1IB_07378</name>
</gene>
<comment type="similarity">
    <text evidence="3 10">Belongs to the cytochrome P450 family.</text>
</comment>
<reference evidence="11 12" key="1">
    <citation type="submission" date="2014-11" db="EMBL/GenBank/DDBJ databases">
        <authorList>
            <person name="Wibberg Daniel"/>
        </authorList>
    </citation>
    <scope>NUCLEOTIDE SEQUENCE [LARGE SCALE GENOMIC DNA]</scope>
    <source>
        <strain evidence="11">Rhizoctonia solani AG1-IB 7/3/14</strain>
    </source>
</reference>
<evidence type="ECO:0000256" key="3">
    <source>
        <dbReference type="ARBA" id="ARBA00010617"/>
    </source>
</evidence>
<evidence type="ECO:0000256" key="5">
    <source>
        <dbReference type="ARBA" id="ARBA00022723"/>
    </source>
</evidence>
<evidence type="ECO:0000256" key="8">
    <source>
        <dbReference type="ARBA" id="ARBA00023033"/>
    </source>
</evidence>
<evidence type="ECO:0000313" key="12">
    <source>
        <dbReference type="Proteomes" id="UP000059188"/>
    </source>
</evidence>
<proteinExistence type="inferred from homology"/>
<evidence type="ECO:0000256" key="7">
    <source>
        <dbReference type="ARBA" id="ARBA00023004"/>
    </source>
</evidence>
<dbReference type="SUPFAM" id="SSF48264">
    <property type="entry name" value="Cytochrome P450"/>
    <property type="match status" value="1"/>
</dbReference>
<evidence type="ECO:0000313" key="11">
    <source>
        <dbReference type="EMBL" id="CEL54886.1"/>
    </source>
</evidence>
<dbReference type="EMBL" id="LN679118">
    <property type="protein sequence ID" value="CEL54886.1"/>
    <property type="molecule type" value="Genomic_DNA"/>
</dbReference>
<evidence type="ECO:0000256" key="9">
    <source>
        <dbReference type="PIRSR" id="PIRSR602401-1"/>
    </source>
</evidence>
<dbReference type="GO" id="GO:0005506">
    <property type="term" value="F:iron ion binding"/>
    <property type="evidence" value="ECO:0007669"/>
    <property type="project" value="InterPro"/>
</dbReference>
<keyword evidence="7 9" id="KW-0408">Iron</keyword>
<feature type="binding site" description="axial binding residue" evidence="9">
    <location>
        <position position="439"/>
    </location>
    <ligand>
        <name>heme</name>
        <dbReference type="ChEBI" id="CHEBI:30413"/>
    </ligand>
    <ligandPart>
        <name>Fe</name>
        <dbReference type="ChEBI" id="CHEBI:18248"/>
    </ligandPart>
</feature>
<dbReference type="STRING" id="1108050.A0A0B7F9Z0"/>
<dbReference type="InterPro" id="IPR017972">
    <property type="entry name" value="Cyt_P450_CS"/>
</dbReference>
<evidence type="ECO:0000256" key="4">
    <source>
        <dbReference type="ARBA" id="ARBA00022617"/>
    </source>
</evidence>
<dbReference type="GO" id="GO:0016705">
    <property type="term" value="F:oxidoreductase activity, acting on paired donors, with incorporation or reduction of molecular oxygen"/>
    <property type="evidence" value="ECO:0007669"/>
    <property type="project" value="InterPro"/>
</dbReference>
<keyword evidence="12" id="KW-1185">Reference proteome</keyword>
<comment type="cofactor">
    <cofactor evidence="1 9">
        <name>heme</name>
        <dbReference type="ChEBI" id="CHEBI:30413"/>
    </cofactor>
</comment>
<name>A0A0B7F9Z0_THACB</name>
<evidence type="ECO:0000256" key="2">
    <source>
        <dbReference type="ARBA" id="ARBA00005179"/>
    </source>
</evidence>
<organism evidence="11 12">
    <name type="scientific">Thanatephorus cucumeris (strain AG1-IB / isolate 7/3/14)</name>
    <name type="common">Lettuce bottom rot fungus</name>
    <name type="synonym">Rhizoctonia solani</name>
    <dbReference type="NCBI Taxonomy" id="1108050"/>
    <lineage>
        <taxon>Eukaryota</taxon>
        <taxon>Fungi</taxon>
        <taxon>Dikarya</taxon>
        <taxon>Basidiomycota</taxon>
        <taxon>Agaricomycotina</taxon>
        <taxon>Agaricomycetes</taxon>
        <taxon>Cantharellales</taxon>
        <taxon>Ceratobasidiaceae</taxon>
        <taxon>Rhizoctonia</taxon>
        <taxon>Rhizoctonia solani AG-1</taxon>
    </lineage>
</organism>
<keyword evidence="6 10" id="KW-0560">Oxidoreductase</keyword>
<evidence type="ECO:0000256" key="1">
    <source>
        <dbReference type="ARBA" id="ARBA00001971"/>
    </source>
</evidence>
<dbReference type="CDD" id="cd11065">
    <property type="entry name" value="CYP64-like"/>
    <property type="match status" value="1"/>
</dbReference>
<dbReference type="GO" id="GO:0020037">
    <property type="term" value="F:heme binding"/>
    <property type="evidence" value="ECO:0007669"/>
    <property type="project" value="InterPro"/>
</dbReference>
<dbReference type="PRINTS" id="PR00463">
    <property type="entry name" value="EP450I"/>
</dbReference>
<keyword evidence="5 9" id="KW-0479">Metal-binding</keyword>
<keyword evidence="4 9" id="KW-0349">Heme</keyword>
<dbReference type="InterPro" id="IPR036396">
    <property type="entry name" value="Cyt_P450_sf"/>
</dbReference>
<dbReference type="PANTHER" id="PTHR46300:SF7">
    <property type="entry name" value="P450, PUTATIVE (EUROFUNG)-RELATED"/>
    <property type="match status" value="1"/>
</dbReference>
<dbReference type="Gene3D" id="1.10.630.10">
    <property type="entry name" value="Cytochrome P450"/>
    <property type="match status" value="1"/>
</dbReference>
<dbReference type="InterPro" id="IPR002401">
    <property type="entry name" value="Cyt_P450_E_grp-I"/>
</dbReference>
<dbReference type="PANTHER" id="PTHR46300">
    <property type="entry name" value="P450, PUTATIVE (EUROFUNG)-RELATED-RELATED"/>
    <property type="match status" value="1"/>
</dbReference>
<dbReference type="GO" id="GO:0004497">
    <property type="term" value="F:monooxygenase activity"/>
    <property type="evidence" value="ECO:0007669"/>
    <property type="project" value="UniProtKB-KW"/>
</dbReference>
<dbReference type="AlphaFoldDB" id="A0A0B7F9Z0"/>
<accession>A0A0B7F9Z0</accession>
<sequence>MSANSITPAKALVIATATIASAWAIAATFKRQRRLPLPPGPPEKSWMAGNAEDIPTLFSWIKFTEWAKEYGDVVHVRVHGNHLIVLSSYDAFMDLFETRGQIYSDRPVRTMPFLMGWRDIVSFRDNDHRFKAFRRHINVGFSKKAAANYHASQTKEVHIFLQRLLRQSSDLNLELNRFAASFIMKVTYGYSITGDKDPYILASDQAFRSLLPALTQSYLVDSYPFIQYLPSWLPGMGFKKMAEEARKFPTRMVTEPFEWTKLQMRQGKAGPSLVRRLLESENEEIDEEAIMWTAGSMYASGAHTTVTAMNNFIAAMMLHPDVARKAREEIDRVIGTERLPTISDREDLPYLECVLLETLRWQPPASMEVPHRVRQEDEYRGYRIPANSTIKYNTYAITRDERMFPDAESFIPERFDESTPGPKPLVPRDFLFGVGRRVCPGKFVVDTSLFLLMANIIATLDINKPRDKHGNEFEPEIKRTGYPINQVLPFKCSIVPRSEQAVKLINSIVMFGEE</sequence>